<comment type="subcellular location">
    <subcellularLocation>
        <location evidence="1">Nucleus</location>
    </subcellularLocation>
</comment>
<dbReference type="CDD" id="cd12148">
    <property type="entry name" value="fungal_TF_MHR"/>
    <property type="match status" value="1"/>
</dbReference>
<reference evidence="9 10" key="1">
    <citation type="journal article" date="2018" name="IMA Fungus">
        <title>IMA Genome-F 9: Draft genome sequence of Annulohypoxylon stygium, Aspergillus mulundensis, Berkeleyomyces basicola (syn. Thielaviopsis basicola), Ceratocystis smalleyi, two Cercospora beticola strains, Coleophoma cylindrospora, Fusarium fracticaudum, Phialophora cf. hyalina, and Morchella septimelata.</title>
        <authorList>
            <person name="Wingfield B.D."/>
            <person name="Bills G.F."/>
            <person name="Dong Y."/>
            <person name="Huang W."/>
            <person name="Nel W.J."/>
            <person name="Swalarsk-Parry B.S."/>
            <person name="Vaghefi N."/>
            <person name="Wilken P.M."/>
            <person name="An Z."/>
            <person name="de Beer Z.W."/>
            <person name="De Vos L."/>
            <person name="Chen L."/>
            <person name="Duong T.A."/>
            <person name="Gao Y."/>
            <person name="Hammerbacher A."/>
            <person name="Kikkert J.R."/>
            <person name="Li Y."/>
            <person name="Li H."/>
            <person name="Li K."/>
            <person name="Li Q."/>
            <person name="Liu X."/>
            <person name="Ma X."/>
            <person name="Naidoo K."/>
            <person name="Pethybridge S.J."/>
            <person name="Sun J."/>
            <person name="Steenkamp E.T."/>
            <person name="van der Nest M.A."/>
            <person name="van Wyk S."/>
            <person name="Wingfield M.J."/>
            <person name="Xiong C."/>
            <person name="Yue Q."/>
            <person name="Zhang X."/>
        </authorList>
    </citation>
    <scope>NUCLEOTIDE SEQUENCE [LARGE SCALE GENOMIC DNA]</scope>
    <source>
        <strain evidence="9 10">BP5796</strain>
    </source>
</reference>
<evidence type="ECO:0000256" key="7">
    <source>
        <dbReference type="SAM" id="MobiDB-lite"/>
    </source>
</evidence>
<dbReference type="InterPro" id="IPR007219">
    <property type="entry name" value="XnlR_reg_dom"/>
</dbReference>
<dbReference type="AlphaFoldDB" id="A0A3D8S459"/>
<dbReference type="GO" id="GO:0006351">
    <property type="term" value="P:DNA-templated transcription"/>
    <property type="evidence" value="ECO:0007669"/>
    <property type="project" value="InterPro"/>
</dbReference>
<evidence type="ECO:0000259" key="8">
    <source>
        <dbReference type="PROSITE" id="PS50048"/>
    </source>
</evidence>
<evidence type="ECO:0000256" key="1">
    <source>
        <dbReference type="ARBA" id="ARBA00004123"/>
    </source>
</evidence>
<accession>A0A3D8S459</accession>
<sequence length="556" mass="62574">MSSSGKRFRSSSSCTVCRQLKMKCDRKERLPNRCTRCEKTDQTCELSTTFERKRMKGPYRDDEETRRLRQELEQLKAQVATLKPHEPIPQTPEVEPDITSPSLSTGSSIRPARPHSSDITIQRSANGIIVLPWQIDTSFATFFRQMHPFLPFLEEVTPNACYEKEPFLFWTICMLGLRSFCPELSKAIGDFVAVEALQAPIRCCHNQAAAAAVVQGLLLLSLWPFACPSLLHEAAWIHCGSATHLALHIGFHQPYAASEFVPKREREHIPNSFTEFRRTWIATAEKLSISPDLFKALLIARRIEEGQDLGHSRTGTHGQIDPGSREGIFRLLQSRISDTEKRASPLSPYISMIITAAKLQPAIQVLQSTTPISLQETTVLSACDNACQVITFARIVQGQTNMVHLPVFVDSLVLMSAVLIFKIHISRFSSLINGQVAQSQISEACSYFHDGINDFSDVPNRVGIFVEALYTLVAENLVPVGGFVIENTKSRYSQNILYEVLWTFKEWKRQKIEAATIQQEQTVYAPINPNPAMEATFSFLDADQLDHGFWQMVEGL</sequence>
<evidence type="ECO:0000256" key="6">
    <source>
        <dbReference type="ARBA" id="ARBA00023242"/>
    </source>
</evidence>
<dbReference type="GO" id="GO:0008270">
    <property type="term" value="F:zinc ion binding"/>
    <property type="evidence" value="ECO:0007669"/>
    <property type="project" value="InterPro"/>
</dbReference>
<keyword evidence="10" id="KW-1185">Reference proteome</keyword>
<dbReference type="PROSITE" id="PS00463">
    <property type="entry name" value="ZN2_CY6_FUNGAL_1"/>
    <property type="match status" value="1"/>
</dbReference>
<protein>
    <recommendedName>
        <fullName evidence="8">Zn(2)-C6 fungal-type domain-containing protein</fullName>
    </recommendedName>
</protein>
<dbReference type="SMART" id="SM00066">
    <property type="entry name" value="GAL4"/>
    <property type="match status" value="1"/>
</dbReference>
<dbReference type="SUPFAM" id="SSF57701">
    <property type="entry name" value="Zn2/Cys6 DNA-binding domain"/>
    <property type="match status" value="1"/>
</dbReference>
<dbReference type="InterPro" id="IPR036864">
    <property type="entry name" value="Zn2-C6_fun-type_DNA-bd_sf"/>
</dbReference>
<dbReference type="PROSITE" id="PS50048">
    <property type="entry name" value="ZN2_CY6_FUNGAL_2"/>
    <property type="match status" value="1"/>
</dbReference>
<dbReference type="Proteomes" id="UP000256328">
    <property type="component" value="Unassembled WGS sequence"/>
</dbReference>
<keyword evidence="5" id="KW-0804">Transcription</keyword>
<proteinExistence type="predicted"/>
<dbReference type="OrthoDB" id="3163292at2759"/>
<dbReference type="PANTHER" id="PTHR31845">
    <property type="entry name" value="FINGER DOMAIN PROTEIN, PUTATIVE-RELATED"/>
    <property type="match status" value="1"/>
</dbReference>
<comment type="caution">
    <text evidence="9">The sequence shown here is derived from an EMBL/GenBank/DDBJ whole genome shotgun (WGS) entry which is preliminary data.</text>
</comment>
<name>A0A3D8S459_9HELO</name>
<keyword evidence="4" id="KW-0238">DNA-binding</keyword>
<keyword evidence="2" id="KW-0479">Metal-binding</keyword>
<dbReference type="Gene3D" id="4.10.240.10">
    <property type="entry name" value="Zn(2)-C6 fungal-type DNA-binding domain"/>
    <property type="match status" value="1"/>
</dbReference>
<keyword evidence="6" id="KW-0539">Nucleus</keyword>
<dbReference type="InterPro" id="IPR001138">
    <property type="entry name" value="Zn2Cys6_DnaBD"/>
</dbReference>
<dbReference type="EMBL" id="PDLN01000007">
    <property type="protein sequence ID" value="RDW80854.1"/>
    <property type="molecule type" value="Genomic_DNA"/>
</dbReference>
<dbReference type="GO" id="GO:0000981">
    <property type="term" value="F:DNA-binding transcription factor activity, RNA polymerase II-specific"/>
    <property type="evidence" value="ECO:0007669"/>
    <property type="project" value="InterPro"/>
</dbReference>
<dbReference type="Pfam" id="PF00172">
    <property type="entry name" value="Zn_clus"/>
    <property type="match status" value="1"/>
</dbReference>
<dbReference type="CDD" id="cd00067">
    <property type="entry name" value="GAL4"/>
    <property type="match status" value="1"/>
</dbReference>
<evidence type="ECO:0000256" key="5">
    <source>
        <dbReference type="ARBA" id="ARBA00023163"/>
    </source>
</evidence>
<evidence type="ECO:0000256" key="3">
    <source>
        <dbReference type="ARBA" id="ARBA00023015"/>
    </source>
</evidence>
<dbReference type="GO" id="GO:0000976">
    <property type="term" value="F:transcription cis-regulatory region binding"/>
    <property type="evidence" value="ECO:0007669"/>
    <property type="project" value="TreeGrafter"/>
</dbReference>
<evidence type="ECO:0000256" key="4">
    <source>
        <dbReference type="ARBA" id="ARBA00023125"/>
    </source>
</evidence>
<evidence type="ECO:0000313" key="9">
    <source>
        <dbReference type="EMBL" id="RDW80854.1"/>
    </source>
</evidence>
<dbReference type="Pfam" id="PF04082">
    <property type="entry name" value="Fungal_trans"/>
    <property type="match status" value="1"/>
</dbReference>
<organism evidence="9 10">
    <name type="scientific">Coleophoma crateriformis</name>
    <dbReference type="NCBI Taxonomy" id="565419"/>
    <lineage>
        <taxon>Eukaryota</taxon>
        <taxon>Fungi</taxon>
        <taxon>Dikarya</taxon>
        <taxon>Ascomycota</taxon>
        <taxon>Pezizomycotina</taxon>
        <taxon>Leotiomycetes</taxon>
        <taxon>Helotiales</taxon>
        <taxon>Dermateaceae</taxon>
        <taxon>Coleophoma</taxon>
    </lineage>
</organism>
<feature type="domain" description="Zn(2)-C6 fungal-type" evidence="8">
    <location>
        <begin position="13"/>
        <end position="46"/>
    </location>
</feature>
<evidence type="ECO:0000313" key="10">
    <source>
        <dbReference type="Proteomes" id="UP000256328"/>
    </source>
</evidence>
<dbReference type="PANTHER" id="PTHR31845:SF21">
    <property type="entry name" value="REGULATORY PROTEIN LEU3"/>
    <property type="match status" value="1"/>
</dbReference>
<feature type="region of interest" description="Disordered" evidence="7">
    <location>
        <begin position="85"/>
        <end position="116"/>
    </location>
</feature>
<feature type="compositionally biased region" description="Polar residues" evidence="7">
    <location>
        <begin position="99"/>
        <end position="108"/>
    </location>
</feature>
<gene>
    <name evidence="9" type="ORF">BP5796_05552</name>
</gene>
<evidence type="ECO:0000256" key="2">
    <source>
        <dbReference type="ARBA" id="ARBA00022723"/>
    </source>
</evidence>
<keyword evidence="3" id="KW-0805">Transcription regulation</keyword>
<dbReference type="GO" id="GO:0005634">
    <property type="term" value="C:nucleus"/>
    <property type="evidence" value="ECO:0007669"/>
    <property type="project" value="UniProtKB-SubCell"/>
</dbReference>
<dbReference type="InterPro" id="IPR051089">
    <property type="entry name" value="prtT"/>
</dbReference>